<evidence type="ECO:0000259" key="3">
    <source>
        <dbReference type="Pfam" id="PF02518"/>
    </source>
</evidence>
<evidence type="ECO:0000313" key="6">
    <source>
        <dbReference type="Proteomes" id="UP001187221"/>
    </source>
</evidence>
<dbReference type="InterPro" id="IPR010559">
    <property type="entry name" value="Sig_transdc_His_kin_internal"/>
</dbReference>
<dbReference type="SUPFAM" id="SSF55874">
    <property type="entry name" value="ATPase domain of HSP90 chaperone/DNA topoisomerase II/histidine kinase"/>
    <property type="match status" value="1"/>
</dbReference>
<organism evidence="5 6">
    <name type="scientific">Novosphingobium pituita</name>
    <dbReference type="NCBI Taxonomy" id="3056842"/>
    <lineage>
        <taxon>Bacteria</taxon>
        <taxon>Pseudomonadati</taxon>
        <taxon>Pseudomonadota</taxon>
        <taxon>Alphaproteobacteria</taxon>
        <taxon>Sphingomonadales</taxon>
        <taxon>Sphingomonadaceae</taxon>
        <taxon>Novosphingobium</taxon>
    </lineage>
</organism>
<evidence type="ECO:0000259" key="4">
    <source>
        <dbReference type="Pfam" id="PF06580"/>
    </source>
</evidence>
<feature type="transmembrane region" description="Helical" evidence="2">
    <location>
        <begin position="118"/>
        <end position="139"/>
    </location>
</feature>
<feature type="region of interest" description="Disordered" evidence="1">
    <location>
        <begin position="374"/>
        <end position="395"/>
    </location>
</feature>
<dbReference type="Gene3D" id="3.30.565.10">
    <property type="entry name" value="Histidine kinase-like ATPase, C-terminal domain"/>
    <property type="match status" value="1"/>
</dbReference>
<keyword evidence="2" id="KW-0472">Membrane</keyword>
<protein>
    <recommendedName>
        <fullName evidence="7">Histidine kinase</fullName>
    </recommendedName>
</protein>
<dbReference type="RefSeq" id="WP_317975265.1">
    <property type="nucleotide sequence ID" value="NZ_BTFW01000001.1"/>
</dbReference>
<feature type="domain" description="Signal transduction histidine kinase internal region" evidence="4">
    <location>
        <begin position="162"/>
        <end position="242"/>
    </location>
</feature>
<dbReference type="PANTHER" id="PTHR34220:SF7">
    <property type="entry name" value="SENSOR HISTIDINE KINASE YPDA"/>
    <property type="match status" value="1"/>
</dbReference>
<gene>
    <name evidence="5" type="ORF">NUTIK01_23730</name>
</gene>
<feature type="transmembrane region" description="Helical" evidence="2">
    <location>
        <begin position="79"/>
        <end position="98"/>
    </location>
</feature>
<dbReference type="InterPro" id="IPR050640">
    <property type="entry name" value="Bact_2-comp_sensor_kinase"/>
</dbReference>
<feature type="domain" description="Histidine kinase/HSP90-like ATPase" evidence="3">
    <location>
        <begin position="260"/>
        <end position="378"/>
    </location>
</feature>
<reference evidence="5 6" key="1">
    <citation type="submission" date="2023-06" db="EMBL/GenBank/DDBJ databases">
        <title>Draft genome sequence of Novosphingobium sp. strain IK01.</title>
        <authorList>
            <person name="Hatamoto M."/>
            <person name="Ikarashi T."/>
            <person name="Yamaguchi T."/>
        </authorList>
    </citation>
    <scope>NUCLEOTIDE SEQUENCE [LARGE SCALE GENOMIC DNA]</scope>
    <source>
        <strain evidence="5 6">IK01</strain>
    </source>
</reference>
<sequence length="395" mass="43564">MAMLPLRPTPFFGNKNRAFWRLQFAGWGGAMVLRAMSTIANAQPWSFLLIVLIASITGFSISSILSVIYRALINRRPIITWGATAVVLAIAVCLYAFIDAWVISLYRPGSDAGFAQLFVGVFYIDLTLLGAWSALYYAINFYIQVEEQNDHLLYLEAQATSAQLAMLRYQLNPHFLFNTLNSISTLVLLKQTEPANAMLSRLSSFLRYTLINEPTGRVTVAQEVETLKLYLDIELMRFEERLRTEFRIDEDARNALMPSLLLQPLVENAIKYAVSPLEDGAQITIGAQVVGSMLRVTVSDSGPGLPAGTDPSTLFGVNPDSTDSARSHPPLPGAPVSTGVGLPNIRDRLAQAYGSNQRFEAGNRPEGGFAVTIELPYEPREETPASPSSRRLERA</sequence>
<dbReference type="Pfam" id="PF02518">
    <property type="entry name" value="HATPase_c"/>
    <property type="match status" value="1"/>
</dbReference>
<dbReference type="Proteomes" id="UP001187221">
    <property type="component" value="Unassembled WGS sequence"/>
</dbReference>
<dbReference type="InterPro" id="IPR036890">
    <property type="entry name" value="HATPase_C_sf"/>
</dbReference>
<feature type="region of interest" description="Disordered" evidence="1">
    <location>
        <begin position="301"/>
        <end position="340"/>
    </location>
</feature>
<proteinExistence type="predicted"/>
<evidence type="ECO:0000313" key="5">
    <source>
        <dbReference type="EMBL" id="GMM61596.1"/>
    </source>
</evidence>
<comment type="caution">
    <text evidence="5">The sequence shown here is derived from an EMBL/GenBank/DDBJ whole genome shotgun (WGS) entry which is preliminary data.</text>
</comment>
<evidence type="ECO:0000256" key="2">
    <source>
        <dbReference type="SAM" id="Phobius"/>
    </source>
</evidence>
<dbReference type="EMBL" id="BTFW01000001">
    <property type="protein sequence ID" value="GMM61596.1"/>
    <property type="molecule type" value="Genomic_DNA"/>
</dbReference>
<evidence type="ECO:0000256" key="1">
    <source>
        <dbReference type="SAM" id="MobiDB-lite"/>
    </source>
</evidence>
<feature type="transmembrane region" description="Helical" evidence="2">
    <location>
        <begin position="52"/>
        <end position="72"/>
    </location>
</feature>
<dbReference type="PANTHER" id="PTHR34220">
    <property type="entry name" value="SENSOR HISTIDINE KINASE YPDA"/>
    <property type="match status" value="1"/>
</dbReference>
<dbReference type="Pfam" id="PF06580">
    <property type="entry name" value="His_kinase"/>
    <property type="match status" value="1"/>
</dbReference>
<keyword evidence="6" id="KW-1185">Reference proteome</keyword>
<dbReference type="InterPro" id="IPR003594">
    <property type="entry name" value="HATPase_dom"/>
</dbReference>
<accession>A0ABQ6P8M4</accession>
<keyword evidence="2" id="KW-0812">Transmembrane</keyword>
<keyword evidence="2" id="KW-1133">Transmembrane helix</keyword>
<name>A0ABQ6P8M4_9SPHN</name>
<evidence type="ECO:0008006" key="7">
    <source>
        <dbReference type="Google" id="ProtNLM"/>
    </source>
</evidence>